<dbReference type="Gene3D" id="3.30.40.10">
    <property type="entry name" value="Zinc/RING finger domain, C3HC4 (zinc finger)"/>
    <property type="match status" value="2"/>
</dbReference>
<evidence type="ECO:0000256" key="4">
    <source>
        <dbReference type="ARBA" id="ARBA00012483"/>
    </source>
</evidence>
<sequence>MGGGDGKVATIHELDLFNCPICSEALTSPMPIFQCENGHIACSSCCTKVKNKCPACTLPINYRSKIVERLVKAIIMPCPNAKLGCTETFSYGKELVHEKTCRFAPK</sequence>
<evidence type="ECO:0000256" key="3">
    <source>
        <dbReference type="ARBA" id="ARBA00009119"/>
    </source>
</evidence>
<dbReference type="SUPFAM" id="SSF57850">
    <property type="entry name" value="RING/U-box"/>
    <property type="match status" value="1"/>
</dbReference>
<dbReference type="PROSITE" id="PS50089">
    <property type="entry name" value="ZF_RING_2"/>
    <property type="match status" value="1"/>
</dbReference>
<evidence type="ECO:0000256" key="1">
    <source>
        <dbReference type="ARBA" id="ARBA00000900"/>
    </source>
</evidence>
<dbReference type="PANTHER" id="PTHR46632:SF11">
    <property type="entry name" value="E3 UBIQUITIN-PROTEIN LIGASE SINA-LIKE 1-RELATED"/>
    <property type="match status" value="1"/>
</dbReference>
<evidence type="ECO:0000313" key="15">
    <source>
        <dbReference type="RefSeq" id="XP_019095324.1"/>
    </source>
</evidence>
<comment type="similarity">
    <text evidence="3">Belongs to the SINA (Seven in absentia) family.</text>
</comment>
<dbReference type="PROSITE" id="PS51081">
    <property type="entry name" value="ZF_SIAH"/>
    <property type="match status" value="1"/>
</dbReference>
<keyword evidence="8" id="KW-0833">Ubl conjugation pathway</keyword>
<dbReference type="InterPro" id="IPR044286">
    <property type="entry name" value="SINL_plant"/>
</dbReference>
<keyword evidence="7 11" id="KW-0863">Zinc-finger</keyword>
<reference evidence="14" key="1">
    <citation type="journal article" date="2014" name="Nat. Commun.">
        <title>The emerging biofuel crop Camelina sativa retains a highly undifferentiated hexaploid genome structure.</title>
        <authorList>
            <person name="Kagale S."/>
            <person name="Koh C."/>
            <person name="Nixon J."/>
            <person name="Bollina V."/>
            <person name="Clarke W.E."/>
            <person name="Tuteja R."/>
            <person name="Spillane C."/>
            <person name="Robinson S.J."/>
            <person name="Links M.G."/>
            <person name="Clarke C."/>
            <person name="Higgins E.E."/>
            <person name="Huebert T."/>
            <person name="Sharpe A.G."/>
            <person name="Parkin I.A."/>
        </authorList>
    </citation>
    <scope>NUCLEOTIDE SEQUENCE [LARGE SCALE GENOMIC DNA]</scope>
    <source>
        <strain evidence="14">cv. DH55</strain>
    </source>
</reference>
<dbReference type="InterPro" id="IPR013010">
    <property type="entry name" value="Znf_SIAH"/>
</dbReference>
<evidence type="ECO:0000256" key="11">
    <source>
        <dbReference type="PROSITE-ProRule" id="PRU00455"/>
    </source>
</evidence>
<evidence type="ECO:0000256" key="8">
    <source>
        <dbReference type="ARBA" id="ARBA00022786"/>
    </source>
</evidence>
<name>A0ABM1R8I6_CAMSA</name>
<dbReference type="SUPFAM" id="SSF49599">
    <property type="entry name" value="TRAF domain-like"/>
    <property type="match status" value="1"/>
</dbReference>
<keyword evidence="6" id="KW-0479">Metal-binding</keyword>
<proteinExistence type="inferred from homology"/>
<comment type="catalytic activity">
    <reaction evidence="1">
        <text>S-ubiquitinyl-[E2 ubiquitin-conjugating enzyme]-L-cysteine + [acceptor protein]-L-lysine = [E2 ubiquitin-conjugating enzyme]-L-cysteine + N(6)-ubiquitinyl-[acceptor protein]-L-lysine.</text>
        <dbReference type="EC" id="2.3.2.27"/>
    </reaction>
</comment>
<dbReference type="InterPro" id="IPR049548">
    <property type="entry name" value="Sina-like_RING"/>
</dbReference>
<keyword evidence="14" id="KW-1185">Reference proteome</keyword>
<organism evidence="14 15">
    <name type="scientific">Camelina sativa</name>
    <name type="common">False flax</name>
    <name type="synonym">Myagrum sativum</name>
    <dbReference type="NCBI Taxonomy" id="90675"/>
    <lineage>
        <taxon>Eukaryota</taxon>
        <taxon>Viridiplantae</taxon>
        <taxon>Streptophyta</taxon>
        <taxon>Embryophyta</taxon>
        <taxon>Tracheophyta</taxon>
        <taxon>Spermatophyta</taxon>
        <taxon>Magnoliopsida</taxon>
        <taxon>eudicotyledons</taxon>
        <taxon>Gunneridae</taxon>
        <taxon>Pentapetalae</taxon>
        <taxon>rosids</taxon>
        <taxon>malvids</taxon>
        <taxon>Brassicales</taxon>
        <taxon>Brassicaceae</taxon>
        <taxon>Camelineae</taxon>
        <taxon>Camelina</taxon>
    </lineage>
</organism>
<keyword evidence="9" id="KW-0862">Zinc</keyword>
<dbReference type="PANTHER" id="PTHR46632">
    <property type="entry name" value="E3 UBIQUITIN-PROTEIN LIGASE SINA-LIKE 4"/>
    <property type="match status" value="1"/>
</dbReference>
<dbReference type="InterPro" id="IPR013083">
    <property type="entry name" value="Znf_RING/FYVE/PHD"/>
</dbReference>
<comment type="function">
    <text evidence="10">E3 ubiquitin-protein ligase that mediates ubiquitination and subsequent proteasomal degradation of target proteins. E3 ubiquitin ligases accept ubiquitin from an E2 ubiquitin-conjugating enzyme in the form of a thioester and then directly transfers the ubiquitin to targeted substrates. It probably triggers the ubiquitin-mediated degradation of different substrates.</text>
</comment>
<keyword evidence="5" id="KW-0808">Transferase</keyword>
<evidence type="ECO:0000256" key="7">
    <source>
        <dbReference type="ARBA" id="ARBA00022771"/>
    </source>
</evidence>
<evidence type="ECO:0000256" key="10">
    <source>
        <dbReference type="ARBA" id="ARBA00024004"/>
    </source>
</evidence>
<accession>A0ABM1R8I6</accession>
<dbReference type="GeneID" id="104756350"/>
<dbReference type="Proteomes" id="UP000694864">
    <property type="component" value="Chromosome 17"/>
</dbReference>
<dbReference type="Pfam" id="PF21362">
    <property type="entry name" value="Sina_RING"/>
    <property type="match status" value="1"/>
</dbReference>
<comment type="pathway">
    <text evidence="2">Protein modification; protein ubiquitination.</text>
</comment>
<dbReference type="RefSeq" id="XP_019095324.1">
    <property type="nucleotide sequence ID" value="XM_019239779.1"/>
</dbReference>
<protein>
    <recommendedName>
        <fullName evidence="4">RING-type E3 ubiquitin transferase</fullName>
        <ecNumber evidence="4">2.3.2.27</ecNumber>
    </recommendedName>
</protein>
<reference evidence="15" key="2">
    <citation type="submission" date="2025-08" db="UniProtKB">
        <authorList>
            <consortium name="RefSeq"/>
        </authorList>
    </citation>
    <scope>IDENTIFICATION</scope>
    <source>
        <tissue evidence="15">Leaf</tissue>
    </source>
</reference>
<dbReference type="InterPro" id="IPR001841">
    <property type="entry name" value="Znf_RING"/>
</dbReference>
<evidence type="ECO:0000313" key="14">
    <source>
        <dbReference type="Proteomes" id="UP000694864"/>
    </source>
</evidence>
<dbReference type="EC" id="2.3.2.27" evidence="4"/>
<evidence type="ECO:0000256" key="6">
    <source>
        <dbReference type="ARBA" id="ARBA00022723"/>
    </source>
</evidence>
<evidence type="ECO:0000256" key="5">
    <source>
        <dbReference type="ARBA" id="ARBA00022679"/>
    </source>
</evidence>
<evidence type="ECO:0000259" key="13">
    <source>
        <dbReference type="PROSITE" id="PS51081"/>
    </source>
</evidence>
<feature type="domain" description="SIAH-type" evidence="13">
    <location>
        <begin position="73"/>
        <end position="106"/>
    </location>
</feature>
<feature type="domain" description="RING-type" evidence="12">
    <location>
        <begin position="19"/>
        <end position="57"/>
    </location>
</feature>
<gene>
    <name evidence="15" type="primary">LOC104756350</name>
</gene>
<evidence type="ECO:0000259" key="12">
    <source>
        <dbReference type="PROSITE" id="PS50089"/>
    </source>
</evidence>
<evidence type="ECO:0000256" key="2">
    <source>
        <dbReference type="ARBA" id="ARBA00004906"/>
    </source>
</evidence>
<evidence type="ECO:0000256" key="9">
    <source>
        <dbReference type="ARBA" id="ARBA00022833"/>
    </source>
</evidence>